<protein>
    <submittedName>
        <fullName evidence="2">Uncharacterized protein</fullName>
    </submittedName>
</protein>
<gene>
    <name evidence="2" type="ORF">DPMN_009323</name>
</gene>
<sequence length="50" mass="6036">MNMRDGGQHSHGKKVMEKQLEQQQCRHHYERREARKSDQLQVLWSNPVYG</sequence>
<accession>A0A9D4RY39</accession>
<reference evidence="2" key="2">
    <citation type="submission" date="2020-11" db="EMBL/GenBank/DDBJ databases">
        <authorList>
            <person name="McCartney M.A."/>
            <person name="Auch B."/>
            <person name="Kono T."/>
            <person name="Mallez S."/>
            <person name="Becker A."/>
            <person name="Gohl D.M."/>
            <person name="Silverstein K.A.T."/>
            <person name="Koren S."/>
            <person name="Bechman K.B."/>
            <person name="Herman A."/>
            <person name="Abrahante J.E."/>
            <person name="Garbe J."/>
        </authorList>
    </citation>
    <scope>NUCLEOTIDE SEQUENCE</scope>
    <source>
        <strain evidence="2">Duluth1</strain>
        <tissue evidence="2">Whole animal</tissue>
    </source>
</reference>
<dbReference type="Proteomes" id="UP000828390">
    <property type="component" value="Unassembled WGS sequence"/>
</dbReference>
<keyword evidence="3" id="KW-1185">Reference proteome</keyword>
<evidence type="ECO:0000313" key="2">
    <source>
        <dbReference type="EMBL" id="KAH3885329.1"/>
    </source>
</evidence>
<comment type="caution">
    <text evidence="2">The sequence shown here is derived from an EMBL/GenBank/DDBJ whole genome shotgun (WGS) entry which is preliminary data.</text>
</comment>
<dbReference type="AlphaFoldDB" id="A0A9D4RY39"/>
<evidence type="ECO:0000256" key="1">
    <source>
        <dbReference type="SAM" id="MobiDB-lite"/>
    </source>
</evidence>
<proteinExistence type="predicted"/>
<name>A0A9D4RY39_DREPO</name>
<reference evidence="2" key="1">
    <citation type="journal article" date="2019" name="bioRxiv">
        <title>The Genome of the Zebra Mussel, Dreissena polymorpha: A Resource for Invasive Species Research.</title>
        <authorList>
            <person name="McCartney M.A."/>
            <person name="Auch B."/>
            <person name="Kono T."/>
            <person name="Mallez S."/>
            <person name="Zhang Y."/>
            <person name="Obille A."/>
            <person name="Becker A."/>
            <person name="Abrahante J.E."/>
            <person name="Garbe J."/>
            <person name="Badalamenti J.P."/>
            <person name="Herman A."/>
            <person name="Mangelson H."/>
            <person name="Liachko I."/>
            <person name="Sullivan S."/>
            <person name="Sone E.D."/>
            <person name="Koren S."/>
            <person name="Silverstein K.A.T."/>
            <person name="Beckman K.B."/>
            <person name="Gohl D.M."/>
        </authorList>
    </citation>
    <scope>NUCLEOTIDE SEQUENCE</scope>
    <source>
        <strain evidence="2">Duluth1</strain>
        <tissue evidence="2">Whole animal</tissue>
    </source>
</reference>
<organism evidence="2 3">
    <name type="scientific">Dreissena polymorpha</name>
    <name type="common">Zebra mussel</name>
    <name type="synonym">Mytilus polymorpha</name>
    <dbReference type="NCBI Taxonomy" id="45954"/>
    <lineage>
        <taxon>Eukaryota</taxon>
        <taxon>Metazoa</taxon>
        <taxon>Spiralia</taxon>
        <taxon>Lophotrochozoa</taxon>
        <taxon>Mollusca</taxon>
        <taxon>Bivalvia</taxon>
        <taxon>Autobranchia</taxon>
        <taxon>Heteroconchia</taxon>
        <taxon>Euheterodonta</taxon>
        <taxon>Imparidentia</taxon>
        <taxon>Neoheterodontei</taxon>
        <taxon>Myida</taxon>
        <taxon>Dreissenoidea</taxon>
        <taxon>Dreissenidae</taxon>
        <taxon>Dreissena</taxon>
    </lineage>
</organism>
<dbReference type="EMBL" id="JAIWYP010000001">
    <property type="protein sequence ID" value="KAH3885329.1"/>
    <property type="molecule type" value="Genomic_DNA"/>
</dbReference>
<feature type="region of interest" description="Disordered" evidence="1">
    <location>
        <begin position="1"/>
        <end position="36"/>
    </location>
</feature>
<evidence type="ECO:0000313" key="3">
    <source>
        <dbReference type="Proteomes" id="UP000828390"/>
    </source>
</evidence>